<sequence length="169" mass="19580">MMLLEMAGARNFDKIEAIQSSEDYFPDKIYEHVVVKNEKLDDLITEEQEESARKMLLVGFWCIQTAPSDRPPMTKVVEMLEGSLQSIKIPQSHSFLLQVVRTTIFLFSFCKCRYRDINTRTKTRAQELGPVLETPAEPNPFILLEKIQVLELSPGEQNEYSLFEELQTF</sequence>
<evidence type="ECO:0000256" key="7">
    <source>
        <dbReference type="ARBA" id="ARBA00023180"/>
    </source>
</evidence>
<accession>A0AAW2NJ68</accession>
<dbReference type="PANTHER" id="PTHR27009">
    <property type="entry name" value="RUST RESISTANCE KINASE LR10-RELATED"/>
    <property type="match status" value="1"/>
</dbReference>
<reference evidence="8" key="2">
    <citation type="journal article" date="2024" name="Plant">
        <title>Genomic evolution and insights into agronomic trait innovations of Sesamum species.</title>
        <authorList>
            <person name="Miao H."/>
            <person name="Wang L."/>
            <person name="Qu L."/>
            <person name="Liu H."/>
            <person name="Sun Y."/>
            <person name="Le M."/>
            <person name="Wang Q."/>
            <person name="Wei S."/>
            <person name="Zheng Y."/>
            <person name="Lin W."/>
            <person name="Duan Y."/>
            <person name="Cao H."/>
            <person name="Xiong S."/>
            <person name="Wang X."/>
            <person name="Wei L."/>
            <person name="Li C."/>
            <person name="Ma Q."/>
            <person name="Ju M."/>
            <person name="Zhao R."/>
            <person name="Li G."/>
            <person name="Mu C."/>
            <person name="Tian Q."/>
            <person name="Mei H."/>
            <person name="Zhang T."/>
            <person name="Gao T."/>
            <person name="Zhang H."/>
        </authorList>
    </citation>
    <scope>NUCLEOTIDE SEQUENCE</scope>
    <source>
        <strain evidence="8">G01</strain>
    </source>
</reference>
<dbReference type="Gene3D" id="1.10.510.10">
    <property type="entry name" value="Transferase(Phosphotransferase) domain 1"/>
    <property type="match status" value="1"/>
</dbReference>
<organism evidence="8">
    <name type="scientific">Sesamum angustifolium</name>
    <dbReference type="NCBI Taxonomy" id="2727405"/>
    <lineage>
        <taxon>Eukaryota</taxon>
        <taxon>Viridiplantae</taxon>
        <taxon>Streptophyta</taxon>
        <taxon>Embryophyta</taxon>
        <taxon>Tracheophyta</taxon>
        <taxon>Spermatophyta</taxon>
        <taxon>Magnoliopsida</taxon>
        <taxon>eudicotyledons</taxon>
        <taxon>Gunneridae</taxon>
        <taxon>Pentapetalae</taxon>
        <taxon>asterids</taxon>
        <taxon>lamiids</taxon>
        <taxon>Lamiales</taxon>
        <taxon>Pedaliaceae</taxon>
        <taxon>Sesamum</taxon>
    </lineage>
</organism>
<dbReference type="GO" id="GO:0016020">
    <property type="term" value="C:membrane"/>
    <property type="evidence" value="ECO:0007669"/>
    <property type="project" value="UniProtKB-SubCell"/>
</dbReference>
<keyword evidence="8" id="KW-0418">Kinase</keyword>
<gene>
    <name evidence="8" type="ORF">Sangu_1223700</name>
</gene>
<keyword evidence="2" id="KW-0723">Serine/threonine-protein kinase</keyword>
<keyword evidence="5" id="KW-1133">Transmembrane helix</keyword>
<dbReference type="AlphaFoldDB" id="A0AAW2NJ68"/>
<proteinExistence type="predicted"/>
<evidence type="ECO:0000256" key="6">
    <source>
        <dbReference type="ARBA" id="ARBA00023136"/>
    </source>
</evidence>
<dbReference type="GO" id="GO:0004674">
    <property type="term" value="F:protein serine/threonine kinase activity"/>
    <property type="evidence" value="ECO:0007669"/>
    <property type="project" value="UniProtKB-KW"/>
</dbReference>
<keyword evidence="3" id="KW-0812">Transmembrane</keyword>
<keyword evidence="8" id="KW-0808">Transferase</keyword>
<protein>
    <submittedName>
        <fullName evidence="8">LEAF RUST 10 DISEASE-RESISTANCE LOCUS RECEPTOR-LIKE PROTEIN KINASE-like 2.8</fullName>
    </submittedName>
</protein>
<keyword evidence="6" id="KW-0472">Membrane</keyword>
<evidence type="ECO:0000256" key="1">
    <source>
        <dbReference type="ARBA" id="ARBA00004479"/>
    </source>
</evidence>
<keyword evidence="8" id="KW-0675">Receptor</keyword>
<evidence type="ECO:0000256" key="5">
    <source>
        <dbReference type="ARBA" id="ARBA00022989"/>
    </source>
</evidence>
<dbReference type="InterPro" id="IPR045874">
    <property type="entry name" value="LRK10/LRL21-25-like"/>
</dbReference>
<comment type="subcellular location">
    <subcellularLocation>
        <location evidence="1">Membrane</location>
        <topology evidence="1">Single-pass type I membrane protein</topology>
    </subcellularLocation>
</comment>
<evidence type="ECO:0000256" key="2">
    <source>
        <dbReference type="ARBA" id="ARBA00022527"/>
    </source>
</evidence>
<evidence type="ECO:0000256" key="3">
    <source>
        <dbReference type="ARBA" id="ARBA00022692"/>
    </source>
</evidence>
<keyword evidence="7" id="KW-0325">Glycoprotein</keyword>
<comment type="caution">
    <text evidence="8">The sequence shown here is derived from an EMBL/GenBank/DDBJ whole genome shotgun (WGS) entry which is preliminary data.</text>
</comment>
<name>A0AAW2NJ68_9LAMI</name>
<evidence type="ECO:0000313" key="8">
    <source>
        <dbReference type="EMBL" id="KAL0343363.1"/>
    </source>
</evidence>
<dbReference type="EMBL" id="JACGWK010000007">
    <property type="protein sequence ID" value="KAL0343363.1"/>
    <property type="molecule type" value="Genomic_DNA"/>
</dbReference>
<keyword evidence="4" id="KW-0732">Signal</keyword>
<evidence type="ECO:0000256" key="4">
    <source>
        <dbReference type="ARBA" id="ARBA00022729"/>
    </source>
</evidence>
<reference evidence="8" key="1">
    <citation type="submission" date="2020-06" db="EMBL/GenBank/DDBJ databases">
        <authorList>
            <person name="Li T."/>
            <person name="Hu X."/>
            <person name="Zhang T."/>
            <person name="Song X."/>
            <person name="Zhang H."/>
            <person name="Dai N."/>
            <person name="Sheng W."/>
            <person name="Hou X."/>
            <person name="Wei L."/>
        </authorList>
    </citation>
    <scope>NUCLEOTIDE SEQUENCE</scope>
    <source>
        <strain evidence="8">G01</strain>
        <tissue evidence="8">Leaf</tissue>
    </source>
</reference>